<protein>
    <submittedName>
        <fullName evidence="2">Uncharacterized protein</fullName>
    </submittedName>
</protein>
<dbReference type="RefSeq" id="WP_143047170.1">
    <property type="nucleotide sequence ID" value="NZ_FNON01000006.1"/>
</dbReference>
<gene>
    <name evidence="2" type="ORF">SAMN05421504_106465</name>
</gene>
<feature type="chain" id="PRO_5039714611" evidence="1">
    <location>
        <begin position="22"/>
        <end position="167"/>
    </location>
</feature>
<keyword evidence="1" id="KW-0732">Signal</keyword>
<dbReference type="Proteomes" id="UP000199515">
    <property type="component" value="Unassembled WGS sequence"/>
</dbReference>
<accession>A0A1H3M3N5</accession>
<sequence length="167" mass="17289">MRKSFVAAGLAAGFLFLGAGAAGATEAPTSETPKPAPAPSGSLWLGSHAGQPGGYVTVDGICRDSVLYRFGSEAMGIVRQRPATDGVMHYMGYIHKDAKPGTYKVVLICFSKETKKATTVATEQFKVLPKGAEPVKDKDPVPFKKAVKQVVKVPAGAPQTGGGGAAR</sequence>
<feature type="signal peptide" evidence="1">
    <location>
        <begin position="1"/>
        <end position="21"/>
    </location>
</feature>
<keyword evidence="3" id="KW-1185">Reference proteome</keyword>
<evidence type="ECO:0000313" key="2">
    <source>
        <dbReference type="EMBL" id="SDY70868.1"/>
    </source>
</evidence>
<dbReference type="AlphaFoldDB" id="A0A1H3M3N5"/>
<name>A0A1H3M3N5_9PSEU</name>
<dbReference type="STRING" id="589385.SAMN05421504_106465"/>
<evidence type="ECO:0000256" key="1">
    <source>
        <dbReference type="SAM" id="SignalP"/>
    </source>
</evidence>
<organism evidence="2 3">
    <name type="scientific">Amycolatopsis xylanica</name>
    <dbReference type="NCBI Taxonomy" id="589385"/>
    <lineage>
        <taxon>Bacteria</taxon>
        <taxon>Bacillati</taxon>
        <taxon>Actinomycetota</taxon>
        <taxon>Actinomycetes</taxon>
        <taxon>Pseudonocardiales</taxon>
        <taxon>Pseudonocardiaceae</taxon>
        <taxon>Amycolatopsis</taxon>
    </lineage>
</organism>
<dbReference type="EMBL" id="FNON01000006">
    <property type="protein sequence ID" value="SDY70868.1"/>
    <property type="molecule type" value="Genomic_DNA"/>
</dbReference>
<evidence type="ECO:0000313" key="3">
    <source>
        <dbReference type="Proteomes" id="UP000199515"/>
    </source>
</evidence>
<proteinExistence type="predicted"/>
<reference evidence="2 3" key="1">
    <citation type="submission" date="2016-10" db="EMBL/GenBank/DDBJ databases">
        <authorList>
            <person name="de Groot N.N."/>
        </authorList>
    </citation>
    <scope>NUCLEOTIDE SEQUENCE [LARGE SCALE GENOMIC DNA]</scope>
    <source>
        <strain evidence="2 3">CPCC 202699</strain>
    </source>
</reference>